<dbReference type="RefSeq" id="WP_307235113.1">
    <property type="nucleotide sequence ID" value="NZ_JAUSVF010000003.1"/>
</dbReference>
<keyword evidence="2" id="KW-1185">Reference proteome</keyword>
<dbReference type="EMBL" id="JAUSVF010000003">
    <property type="protein sequence ID" value="MDQ0322927.1"/>
    <property type="molecule type" value="Genomic_DNA"/>
</dbReference>
<gene>
    <name evidence="1" type="ORF">QO002_005133</name>
</gene>
<proteinExistence type="predicted"/>
<name>A0ABU0C1E7_9HYPH</name>
<organism evidence="1 2">
    <name type="scientific">Pararhizobium capsulatum DSM 1112</name>
    <dbReference type="NCBI Taxonomy" id="1121113"/>
    <lineage>
        <taxon>Bacteria</taxon>
        <taxon>Pseudomonadati</taxon>
        <taxon>Pseudomonadota</taxon>
        <taxon>Alphaproteobacteria</taxon>
        <taxon>Hyphomicrobiales</taxon>
        <taxon>Rhizobiaceae</taxon>
        <taxon>Rhizobium/Agrobacterium group</taxon>
        <taxon>Pararhizobium</taxon>
    </lineage>
</organism>
<sequence>MILAVGSIVEPVRQRQIFKEAEGMFEYRLDQKLTFLASDILLSRDIDFKNPSFFSRFFDLEAEMNKLSEPEISRRFAMVQSQLEDADIDRLLRNFATNLEHHQIAKRLSSLKAALAALQPPSPERTFLRRIFGFLG</sequence>
<accession>A0ABU0C1E7</accession>
<reference evidence="1 2" key="1">
    <citation type="submission" date="2023-07" db="EMBL/GenBank/DDBJ databases">
        <title>Genomic Encyclopedia of Type Strains, Phase IV (KMG-IV): sequencing the most valuable type-strain genomes for metagenomic binning, comparative biology and taxonomic classification.</title>
        <authorList>
            <person name="Goeker M."/>
        </authorList>
    </citation>
    <scope>NUCLEOTIDE SEQUENCE [LARGE SCALE GENOMIC DNA]</scope>
    <source>
        <strain evidence="1 2">DSM 1112</strain>
    </source>
</reference>
<protein>
    <submittedName>
        <fullName evidence="1">Uncharacterized protein</fullName>
    </submittedName>
</protein>
<comment type="caution">
    <text evidence="1">The sequence shown here is derived from an EMBL/GenBank/DDBJ whole genome shotgun (WGS) entry which is preliminary data.</text>
</comment>
<dbReference type="Proteomes" id="UP001230207">
    <property type="component" value="Unassembled WGS sequence"/>
</dbReference>
<evidence type="ECO:0000313" key="2">
    <source>
        <dbReference type="Proteomes" id="UP001230207"/>
    </source>
</evidence>
<evidence type="ECO:0000313" key="1">
    <source>
        <dbReference type="EMBL" id="MDQ0322927.1"/>
    </source>
</evidence>